<dbReference type="EMBL" id="PXYT01000066">
    <property type="protein sequence ID" value="PSR24849.1"/>
    <property type="molecule type" value="Genomic_DNA"/>
</dbReference>
<reference evidence="1 2" key="1">
    <citation type="journal article" date="2014" name="BMC Genomics">
        <title>Comparison of environmental and isolate Sulfobacillus genomes reveals diverse carbon, sulfur, nitrogen, and hydrogen metabolisms.</title>
        <authorList>
            <person name="Justice N.B."/>
            <person name="Norman A."/>
            <person name="Brown C.T."/>
            <person name="Singh A."/>
            <person name="Thomas B.C."/>
            <person name="Banfield J.F."/>
        </authorList>
    </citation>
    <scope>NUCLEOTIDE SEQUENCE [LARGE SCALE GENOMIC DNA]</scope>
    <source>
        <strain evidence="1">AMDSBA1</strain>
    </source>
</reference>
<organism evidence="1 2">
    <name type="scientific">Sulfobacillus benefaciens</name>
    <dbReference type="NCBI Taxonomy" id="453960"/>
    <lineage>
        <taxon>Bacteria</taxon>
        <taxon>Bacillati</taxon>
        <taxon>Bacillota</taxon>
        <taxon>Clostridia</taxon>
        <taxon>Eubacteriales</taxon>
        <taxon>Clostridiales Family XVII. Incertae Sedis</taxon>
        <taxon>Sulfobacillus</taxon>
    </lineage>
</organism>
<protein>
    <submittedName>
        <fullName evidence="1">Uncharacterized protein</fullName>
    </submittedName>
</protein>
<gene>
    <name evidence="1" type="ORF">C7B43_18115</name>
</gene>
<accession>A0A2T2WRI1</accession>
<dbReference type="AlphaFoldDB" id="A0A2T2WRI1"/>
<dbReference type="Proteomes" id="UP000242699">
    <property type="component" value="Unassembled WGS sequence"/>
</dbReference>
<proteinExistence type="predicted"/>
<evidence type="ECO:0000313" key="2">
    <source>
        <dbReference type="Proteomes" id="UP000242699"/>
    </source>
</evidence>
<evidence type="ECO:0000313" key="1">
    <source>
        <dbReference type="EMBL" id="PSR24849.1"/>
    </source>
</evidence>
<name>A0A2T2WRI1_9FIRM</name>
<comment type="caution">
    <text evidence="1">The sequence shown here is derived from an EMBL/GenBank/DDBJ whole genome shotgun (WGS) entry which is preliminary data.</text>
</comment>
<sequence length="60" mass="7128">MGIFVAYLACCSAIHHRWAMAVIYHTTNFLKPTEDLQHDETWDIRLGHSFGQHYPSRMWH</sequence>